<dbReference type="PANTHER" id="PTHR15907">
    <property type="entry name" value="DUF614 FAMILY PROTEIN-RELATED"/>
    <property type="match status" value="1"/>
</dbReference>
<dbReference type="Proteomes" id="UP001205105">
    <property type="component" value="Unassembled WGS sequence"/>
</dbReference>
<accession>A0AAD5H2R3</accession>
<organism evidence="2 3">
    <name type="scientific">Chlorella ohadii</name>
    <dbReference type="NCBI Taxonomy" id="2649997"/>
    <lineage>
        <taxon>Eukaryota</taxon>
        <taxon>Viridiplantae</taxon>
        <taxon>Chlorophyta</taxon>
        <taxon>core chlorophytes</taxon>
        <taxon>Trebouxiophyceae</taxon>
        <taxon>Chlorellales</taxon>
        <taxon>Chlorellaceae</taxon>
        <taxon>Chlorella clade</taxon>
        <taxon>Chlorella</taxon>
    </lineage>
</organism>
<evidence type="ECO:0000313" key="2">
    <source>
        <dbReference type="EMBL" id="KAI7838040.1"/>
    </source>
</evidence>
<evidence type="ECO:0000256" key="1">
    <source>
        <dbReference type="SAM" id="MobiDB-lite"/>
    </source>
</evidence>
<dbReference type="AlphaFoldDB" id="A0AAD5H2R3"/>
<protein>
    <submittedName>
        <fullName evidence="2">Uncharacterized protein</fullName>
    </submittedName>
</protein>
<dbReference type="EMBL" id="JADXDR010000137">
    <property type="protein sequence ID" value="KAI7838040.1"/>
    <property type="molecule type" value="Genomic_DNA"/>
</dbReference>
<dbReference type="NCBIfam" id="TIGR01571">
    <property type="entry name" value="A_thal_Cys_rich"/>
    <property type="match status" value="1"/>
</dbReference>
<evidence type="ECO:0000313" key="3">
    <source>
        <dbReference type="Proteomes" id="UP001205105"/>
    </source>
</evidence>
<comment type="caution">
    <text evidence="2">The sequence shown here is derived from an EMBL/GenBank/DDBJ whole genome shotgun (WGS) entry which is preliminary data.</text>
</comment>
<feature type="region of interest" description="Disordered" evidence="1">
    <location>
        <begin position="151"/>
        <end position="172"/>
    </location>
</feature>
<keyword evidence="3" id="KW-1185">Reference proteome</keyword>
<sequence length="172" mass="18441">MSLRETREGGWTFDLFQDAFADPATCIISYCLPCVTYGQTAEAVHGPSESCVQHGLKFYLYSCLCLCGLVAGPTRHSIRQAYKLPAQPTGLGNEDANEIRASQTSAAADAAIDRRQQQQLMCIHVALSMAEGIVWQARKLSAPLDPRPFAEMTKEAAPAAPAVPTSTPASAP</sequence>
<feature type="compositionally biased region" description="Low complexity" evidence="1">
    <location>
        <begin position="156"/>
        <end position="172"/>
    </location>
</feature>
<dbReference type="InterPro" id="IPR006461">
    <property type="entry name" value="PLAC_motif_containing"/>
</dbReference>
<reference evidence="2" key="1">
    <citation type="submission" date="2020-11" db="EMBL/GenBank/DDBJ databases">
        <title>Chlorella ohadii genome sequencing and assembly.</title>
        <authorList>
            <person name="Murik O."/>
            <person name="Treves H."/>
            <person name="Kedem I."/>
            <person name="Shotland Y."/>
            <person name="Kaplan A."/>
        </authorList>
    </citation>
    <scope>NUCLEOTIDE SEQUENCE</scope>
    <source>
        <strain evidence="2">1</strain>
    </source>
</reference>
<proteinExistence type="predicted"/>
<dbReference type="Pfam" id="PF04749">
    <property type="entry name" value="PLAC8"/>
    <property type="match status" value="1"/>
</dbReference>
<gene>
    <name evidence="2" type="ORF">COHA_008124</name>
</gene>
<name>A0AAD5H2R3_9CHLO</name>